<organism evidence="5 6">
    <name type="scientific">Streptomyces pacificus</name>
    <dbReference type="NCBI Taxonomy" id="2705029"/>
    <lineage>
        <taxon>Bacteria</taxon>
        <taxon>Bacillati</taxon>
        <taxon>Actinomycetota</taxon>
        <taxon>Actinomycetes</taxon>
        <taxon>Kitasatosporales</taxon>
        <taxon>Streptomycetaceae</taxon>
        <taxon>Streptomyces</taxon>
    </lineage>
</organism>
<keyword evidence="2 5" id="KW-0489">Methyltransferase</keyword>
<comment type="similarity">
    <text evidence="1">Belongs to the methyltransferase superfamily.</text>
</comment>
<proteinExistence type="inferred from homology"/>
<dbReference type="InterPro" id="IPR029063">
    <property type="entry name" value="SAM-dependent_MTases_sf"/>
</dbReference>
<name>A0A6A0ASS2_9ACTN</name>
<dbReference type="GO" id="GO:0008757">
    <property type="term" value="F:S-adenosylmethionine-dependent methyltransferase activity"/>
    <property type="evidence" value="ECO:0007669"/>
    <property type="project" value="InterPro"/>
</dbReference>
<dbReference type="PANTHER" id="PTHR44942:SF4">
    <property type="entry name" value="METHYLTRANSFERASE TYPE 11 DOMAIN-CONTAINING PROTEIN"/>
    <property type="match status" value="1"/>
</dbReference>
<dbReference type="RefSeq" id="WP_173263885.1">
    <property type="nucleotide sequence ID" value="NZ_BLLG01000005.1"/>
</dbReference>
<sequence>MDRVDRFGHVAEVYDAARPGYPDSLFDTIEETVGIPWAHSLVIDVGAGTGIATRPMHARGARLIAVEPDPGMAATFSDKTPDVPLVRGDGHHLPFADSGADLVTYAQAFHWTDPARSVPEAFRVLRPGGALALWWNTTDRSVAWVDQQERRLHRTCPEYALRDDALRTCISQNAGRTTQTLHWERRVPVETALLDISSRSPVAHLPAGDRTVLLENERCAFHAHFPDGEVTIPYTLVLTIARPD</sequence>
<dbReference type="PANTHER" id="PTHR44942">
    <property type="entry name" value="METHYLTRANSF_11 DOMAIN-CONTAINING PROTEIN"/>
    <property type="match status" value="1"/>
</dbReference>
<dbReference type="EMBL" id="BLLG01000005">
    <property type="protein sequence ID" value="GFH35940.1"/>
    <property type="molecule type" value="Genomic_DNA"/>
</dbReference>
<evidence type="ECO:0000313" key="6">
    <source>
        <dbReference type="Proteomes" id="UP000484988"/>
    </source>
</evidence>
<dbReference type="Pfam" id="PF08241">
    <property type="entry name" value="Methyltransf_11"/>
    <property type="match status" value="1"/>
</dbReference>
<dbReference type="Gene3D" id="3.40.50.150">
    <property type="entry name" value="Vaccinia Virus protein VP39"/>
    <property type="match status" value="1"/>
</dbReference>
<evidence type="ECO:0000313" key="5">
    <source>
        <dbReference type="EMBL" id="GFH35940.1"/>
    </source>
</evidence>
<dbReference type="Proteomes" id="UP000484988">
    <property type="component" value="Unassembled WGS sequence"/>
</dbReference>
<dbReference type="SUPFAM" id="SSF53335">
    <property type="entry name" value="S-adenosyl-L-methionine-dependent methyltransferases"/>
    <property type="match status" value="1"/>
</dbReference>
<dbReference type="InterPro" id="IPR051052">
    <property type="entry name" value="Diverse_substrate_MTase"/>
</dbReference>
<feature type="domain" description="Methyltransferase type 11" evidence="4">
    <location>
        <begin position="43"/>
        <end position="132"/>
    </location>
</feature>
<gene>
    <name evidence="5" type="ORF">SCWH03_21620</name>
</gene>
<evidence type="ECO:0000256" key="2">
    <source>
        <dbReference type="ARBA" id="ARBA00022603"/>
    </source>
</evidence>
<reference evidence="5 6" key="1">
    <citation type="submission" date="2020-02" db="EMBL/GenBank/DDBJ databases">
        <title>Whole Genome Shotgun Sequence of Streptomyces sp. strain CWH03.</title>
        <authorList>
            <person name="Dohra H."/>
            <person name="Kodani S."/>
            <person name="Yamamura H."/>
        </authorList>
    </citation>
    <scope>NUCLEOTIDE SEQUENCE [LARGE SCALE GENOMIC DNA]</scope>
    <source>
        <strain evidence="5 6">CWH03</strain>
    </source>
</reference>
<dbReference type="AlphaFoldDB" id="A0A6A0ASS2"/>
<dbReference type="GO" id="GO:0032259">
    <property type="term" value="P:methylation"/>
    <property type="evidence" value="ECO:0007669"/>
    <property type="project" value="UniProtKB-KW"/>
</dbReference>
<dbReference type="InterPro" id="IPR013216">
    <property type="entry name" value="Methyltransf_11"/>
</dbReference>
<comment type="caution">
    <text evidence="5">The sequence shown here is derived from an EMBL/GenBank/DDBJ whole genome shotgun (WGS) entry which is preliminary data.</text>
</comment>
<keyword evidence="6" id="KW-1185">Reference proteome</keyword>
<keyword evidence="3 5" id="KW-0808">Transferase</keyword>
<evidence type="ECO:0000259" key="4">
    <source>
        <dbReference type="Pfam" id="PF08241"/>
    </source>
</evidence>
<protein>
    <submittedName>
        <fullName evidence="5">Class I SAM-dependent methyltransferase</fullName>
    </submittedName>
</protein>
<evidence type="ECO:0000256" key="3">
    <source>
        <dbReference type="ARBA" id="ARBA00022679"/>
    </source>
</evidence>
<evidence type="ECO:0000256" key="1">
    <source>
        <dbReference type="ARBA" id="ARBA00008361"/>
    </source>
</evidence>
<accession>A0A6A0ASS2</accession>
<dbReference type="CDD" id="cd02440">
    <property type="entry name" value="AdoMet_MTases"/>
    <property type="match status" value="1"/>
</dbReference>